<protein>
    <submittedName>
        <fullName evidence="2">Uncharacterized protein</fullName>
    </submittedName>
</protein>
<gene>
    <name evidence="2" type="ORF">HAX54_003595</name>
</gene>
<reference evidence="2 3" key="1">
    <citation type="journal article" date="2021" name="BMC Genomics">
        <title>Datura genome reveals duplications of psychoactive alkaloid biosynthetic genes and high mutation rate following tissue culture.</title>
        <authorList>
            <person name="Rajewski A."/>
            <person name="Carter-House D."/>
            <person name="Stajich J."/>
            <person name="Litt A."/>
        </authorList>
    </citation>
    <scope>NUCLEOTIDE SEQUENCE [LARGE SCALE GENOMIC DNA]</scope>
    <source>
        <strain evidence="2">AR-01</strain>
    </source>
</reference>
<keyword evidence="3" id="KW-1185">Reference proteome</keyword>
<dbReference type="EMBL" id="JACEIK010001163">
    <property type="protein sequence ID" value="MCD7466669.1"/>
    <property type="molecule type" value="Genomic_DNA"/>
</dbReference>
<feature type="region of interest" description="Disordered" evidence="1">
    <location>
        <begin position="1"/>
        <end position="26"/>
    </location>
</feature>
<evidence type="ECO:0000256" key="1">
    <source>
        <dbReference type="SAM" id="MobiDB-lite"/>
    </source>
</evidence>
<comment type="caution">
    <text evidence="2">The sequence shown here is derived from an EMBL/GenBank/DDBJ whole genome shotgun (WGS) entry which is preliminary data.</text>
</comment>
<evidence type="ECO:0000313" key="3">
    <source>
        <dbReference type="Proteomes" id="UP000823775"/>
    </source>
</evidence>
<sequence length="103" mass="11821">MAERGGKMERMMGRRRKQGQGGHQSNSNLIFRSIASKTTISLLFRISLLQLNQRLLSKLQSQLDAMWRAGLNKLFSDIKIRGKVAVGLNPNIRFYRYKAGQRL</sequence>
<feature type="compositionally biased region" description="Basic and acidic residues" evidence="1">
    <location>
        <begin position="1"/>
        <end position="12"/>
    </location>
</feature>
<accession>A0ABS8T6S8</accession>
<dbReference type="Proteomes" id="UP000823775">
    <property type="component" value="Unassembled WGS sequence"/>
</dbReference>
<organism evidence="2 3">
    <name type="scientific">Datura stramonium</name>
    <name type="common">Jimsonweed</name>
    <name type="synonym">Common thornapple</name>
    <dbReference type="NCBI Taxonomy" id="4076"/>
    <lineage>
        <taxon>Eukaryota</taxon>
        <taxon>Viridiplantae</taxon>
        <taxon>Streptophyta</taxon>
        <taxon>Embryophyta</taxon>
        <taxon>Tracheophyta</taxon>
        <taxon>Spermatophyta</taxon>
        <taxon>Magnoliopsida</taxon>
        <taxon>eudicotyledons</taxon>
        <taxon>Gunneridae</taxon>
        <taxon>Pentapetalae</taxon>
        <taxon>asterids</taxon>
        <taxon>lamiids</taxon>
        <taxon>Solanales</taxon>
        <taxon>Solanaceae</taxon>
        <taxon>Solanoideae</taxon>
        <taxon>Datureae</taxon>
        <taxon>Datura</taxon>
    </lineage>
</organism>
<name>A0ABS8T6S8_DATST</name>
<evidence type="ECO:0000313" key="2">
    <source>
        <dbReference type="EMBL" id="MCD7466669.1"/>
    </source>
</evidence>
<proteinExistence type="predicted"/>